<name>A0AA37Q5U3_9BACT</name>
<dbReference type="PROSITE" id="PS51257">
    <property type="entry name" value="PROKAR_LIPOPROTEIN"/>
    <property type="match status" value="1"/>
</dbReference>
<dbReference type="Proteomes" id="UP001161325">
    <property type="component" value="Unassembled WGS sequence"/>
</dbReference>
<dbReference type="SUPFAM" id="SSF51556">
    <property type="entry name" value="Metallo-dependent hydrolases"/>
    <property type="match status" value="1"/>
</dbReference>
<sequence>MKRSIGTTLLLTLAACAPVRAADDATGAAPALAIVGVAVADGTTPALRRDWTVVVRDGRIAAAGPASSVRAPRGATVVDGRGRYLVPGLWDMHVHLDGKDADWLPLLVAHGVTAVRDVGTLRAADADSVRRVAAARGWPVPRVLVAGFVVETPGSLAFMERLATLAASTPHPTPRWHRGHVAVTTPEAALAVCDSVARSGGRMLKFIDPGTPAVHDALARAARTHGLALVGHAPQALRTVGPWRAVDAGQRSFEHLFGWANAIDSMPDASRAALAARIRERDAALVPTLLVSGQDRIPTERFWDLVTDSLGRLDPRNRWISPHERSQWAVRLGMLRDPLRPAPSLEALNRAYDRETAALRVLHRLGAPVLPGTDLGMYLVYPGSSLHEELALLAREVGMTPFDALRSATLASARWAGVADSVGSVRAGQVADLVLLDADPLADVAHLARIRAVVVGGRLHDRTALDAITARAPRPAR</sequence>
<keyword evidence="4" id="KW-1185">Reference proteome</keyword>
<dbReference type="InterPro" id="IPR051781">
    <property type="entry name" value="Metallo-dep_Hydrolase"/>
</dbReference>
<gene>
    <name evidence="3" type="ORF">rosag_33870</name>
</gene>
<comment type="caution">
    <text evidence="3">The sequence shown here is derived from an EMBL/GenBank/DDBJ whole genome shotgun (WGS) entry which is preliminary data.</text>
</comment>
<dbReference type="SUPFAM" id="SSF51338">
    <property type="entry name" value="Composite domain of metallo-dependent hydrolases"/>
    <property type="match status" value="1"/>
</dbReference>
<dbReference type="Gene3D" id="2.30.40.10">
    <property type="entry name" value="Urease, subunit C, domain 1"/>
    <property type="match status" value="1"/>
</dbReference>
<evidence type="ECO:0000259" key="2">
    <source>
        <dbReference type="Pfam" id="PF01979"/>
    </source>
</evidence>
<dbReference type="GO" id="GO:0016810">
    <property type="term" value="F:hydrolase activity, acting on carbon-nitrogen (but not peptide) bonds"/>
    <property type="evidence" value="ECO:0007669"/>
    <property type="project" value="InterPro"/>
</dbReference>
<organism evidence="3 4">
    <name type="scientific">Roseisolibacter agri</name>
    <dbReference type="NCBI Taxonomy" id="2014610"/>
    <lineage>
        <taxon>Bacteria</taxon>
        <taxon>Pseudomonadati</taxon>
        <taxon>Gemmatimonadota</taxon>
        <taxon>Gemmatimonadia</taxon>
        <taxon>Gemmatimonadales</taxon>
        <taxon>Gemmatimonadaceae</taxon>
        <taxon>Roseisolibacter</taxon>
    </lineage>
</organism>
<dbReference type="InterPro" id="IPR011059">
    <property type="entry name" value="Metal-dep_hydrolase_composite"/>
</dbReference>
<dbReference type="EMBL" id="BRXS01000005">
    <property type="protein sequence ID" value="GLC26874.1"/>
    <property type="molecule type" value="Genomic_DNA"/>
</dbReference>
<evidence type="ECO:0000256" key="1">
    <source>
        <dbReference type="SAM" id="SignalP"/>
    </source>
</evidence>
<feature type="signal peptide" evidence="1">
    <location>
        <begin position="1"/>
        <end position="21"/>
    </location>
</feature>
<dbReference type="PANTHER" id="PTHR43135:SF3">
    <property type="entry name" value="ALPHA-D-RIBOSE 1-METHYLPHOSPHONATE 5-TRIPHOSPHATE DIPHOSPHATASE"/>
    <property type="match status" value="1"/>
</dbReference>
<dbReference type="AlphaFoldDB" id="A0AA37Q5U3"/>
<dbReference type="Gene3D" id="3.30.110.90">
    <property type="entry name" value="Amidohydrolase"/>
    <property type="match status" value="1"/>
</dbReference>
<dbReference type="Gene3D" id="3.40.50.10910">
    <property type="entry name" value="Amidohydrolase"/>
    <property type="match status" value="1"/>
</dbReference>
<accession>A0AA37Q5U3</accession>
<evidence type="ECO:0000313" key="4">
    <source>
        <dbReference type="Proteomes" id="UP001161325"/>
    </source>
</evidence>
<protein>
    <submittedName>
        <fullName evidence="3">Amidohydrolase</fullName>
    </submittedName>
</protein>
<dbReference type="RefSeq" id="WP_284351324.1">
    <property type="nucleotide sequence ID" value="NZ_BRXS01000005.1"/>
</dbReference>
<proteinExistence type="predicted"/>
<feature type="chain" id="PRO_5041370170" evidence="1">
    <location>
        <begin position="22"/>
        <end position="477"/>
    </location>
</feature>
<dbReference type="PANTHER" id="PTHR43135">
    <property type="entry name" value="ALPHA-D-RIBOSE 1-METHYLPHOSPHONATE 5-TRIPHOSPHATE DIPHOSPHATASE"/>
    <property type="match status" value="1"/>
</dbReference>
<dbReference type="InterPro" id="IPR006680">
    <property type="entry name" value="Amidohydro-rel"/>
</dbReference>
<dbReference type="Gene3D" id="1.20.58.520">
    <property type="entry name" value="Amidohydrolase"/>
    <property type="match status" value="1"/>
</dbReference>
<evidence type="ECO:0000313" key="3">
    <source>
        <dbReference type="EMBL" id="GLC26874.1"/>
    </source>
</evidence>
<dbReference type="InterPro" id="IPR032466">
    <property type="entry name" value="Metal_Hydrolase"/>
</dbReference>
<keyword evidence="1" id="KW-0732">Signal</keyword>
<dbReference type="Pfam" id="PF01979">
    <property type="entry name" value="Amidohydro_1"/>
    <property type="match status" value="1"/>
</dbReference>
<feature type="domain" description="Amidohydrolase-related" evidence="2">
    <location>
        <begin position="349"/>
        <end position="459"/>
    </location>
</feature>
<reference evidence="3" key="1">
    <citation type="submission" date="2022-08" db="EMBL/GenBank/DDBJ databases">
        <title>Draft genome sequencing of Roseisolibacter agri AW1220.</title>
        <authorList>
            <person name="Tobiishi Y."/>
            <person name="Tonouchi A."/>
        </authorList>
    </citation>
    <scope>NUCLEOTIDE SEQUENCE</scope>
    <source>
        <strain evidence="3">AW1220</strain>
    </source>
</reference>